<dbReference type="PROSITE" id="PS51208">
    <property type="entry name" value="AUTOTRANSPORTER"/>
    <property type="match status" value="1"/>
</dbReference>
<dbReference type="InterPro" id="IPR051551">
    <property type="entry name" value="Autotransporter_adhesion"/>
</dbReference>
<dbReference type="InterPro" id="IPR005546">
    <property type="entry name" value="Autotransporte_beta"/>
</dbReference>
<dbReference type="Gene3D" id="2.40.128.130">
    <property type="entry name" value="Autotransporter beta-domain"/>
    <property type="match status" value="1"/>
</dbReference>
<dbReference type="Pfam" id="PF03797">
    <property type="entry name" value="Autotransporter"/>
    <property type="match status" value="1"/>
</dbReference>
<dbReference type="InterPro" id="IPR004899">
    <property type="entry name" value="Pertactin_central"/>
</dbReference>
<dbReference type="NCBIfam" id="TIGR01414">
    <property type="entry name" value="autotrans_barl"/>
    <property type="match status" value="1"/>
</dbReference>
<evidence type="ECO:0000313" key="3">
    <source>
        <dbReference type="EMBL" id="WAV90323.1"/>
    </source>
</evidence>
<accession>A0A9E9LBL9</accession>
<dbReference type="InterPro" id="IPR036709">
    <property type="entry name" value="Autotransporte_beta_dom_sf"/>
</dbReference>
<dbReference type="Pfam" id="PF03212">
    <property type="entry name" value="Pertactin"/>
    <property type="match status" value="1"/>
</dbReference>
<dbReference type="SUPFAM" id="SSF103515">
    <property type="entry name" value="Autotransporter"/>
    <property type="match status" value="1"/>
</dbReference>
<organism evidence="3">
    <name type="scientific">Oxalobacter aliiformigenes</name>
    <dbReference type="NCBI Taxonomy" id="2946593"/>
    <lineage>
        <taxon>Bacteria</taxon>
        <taxon>Pseudomonadati</taxon>
        <taxon>Pseudomonadota</taxon>
        <taxon>Betaproteobacteria</taxon>
        <taxon>Burkholderiales</taxon>
        <taxon>Oxalobacteraceae</taxon>
        <taxon>Oxalobacter</taxon>
    </lineage>
</organism>
<keyword evidence="1" id="KW-0732">Signal</keyword>
<dbReference type="GO" id="GO:0019867">
    <property type="term" value="C:outer membrane"/>
    <property type="evidence" value="ECO:0007669"/>
    <property type="project" value="InterPro"/>
</dbReference>
<dbReference type="Proteomes" id="UP001164819">
    <property type="component" value="Chromosome"/>
</dbReference>
<evidence type="ECO:0000259" key="2">
    <source>
        <dbReference type="PROSITE" id="PS51208"/>
    </source>
</evidence>
<dbReference type="AlphaFoldDB" id="A0A9E9LBL9"/>
<dbReference type="Gene3D" id="2.160.20.20">
    <property type="match status" value="1"/>
</dbReference>
<proteinExistence type="predicted"/>
<gene>
    <name evidence="3" type="ORF">NB646_05465</name>
</gene>
<dbReference type="PANTHER" id="PTHR35037">
    <property type="entry name" value="C-TERMINAL REGION OF AIDA-LIKE PROTEIN"/>
    <property type="match status" value="1"/>
</dbReference>
<name>A0A9E9LBL9_9BURK</name>
<dbReference type="SUPFAM" id="SSF51126">
    <property type="entry name" value="Pectin lyase-like"/>
    <property type="match status" value="1"/>
</dbReference>
<dbReference type="PRINTS" id="PR01484">
    <property type="entry name" value="PRTACTNFAMLY"/>
</dbReference>
<dbReference type="SMART" id="SM00869">
    <property type="entry name" value="Autotransporter"/>
    <property type="match status" value="1"/>
</dbReference>
<dbReference type="InterPro" id="IPR011050">
    <property type="entry name" value="Pectin_lyase_fold/virulence"/>
</dbReference>
<evidence type="ECO:0000256" key="1">
    <source>
        <dbReference type="ARBA" id="ARBA00022729"/>
    </source>
</evidence>
<dbReference type="RefSeq" id="WP_269315428.1">
    <property type="nucleotide sequence ID" value="NZ_CP098251.1"/>
</dbReference>
<protein>
    <submittedName>
        <fullName evidence="3">Autotransporter outer membrane beta-barrel domain-containing protein</fullName>
    </submittedName>
</protein>
<dbReference type="PANTHER" id="PTHR35037:SF7">
    <property type="entry name" value="AUTOTRANSPORTER"/>
    <property type="match status" value="1"/>
</dbReference>
<feature type="domain" description="Autotransporter" evidence="2">
    <location>
        <begin position="770"/>
        <end position="1057"/>
    </location>
</feature>
<dbReference type="EMBL" id="CP098251">
    <property type="protein sequence ID" value="WAV90323.1"/>
    <property type="molecule type" value="Genomic_DNA"/>
</dbReference>
<dbReference type="InterPro" id="IPR012332">
    <property type="entry name" value="Autotransporter_pectin_lyase_C"/>
</dbReference>
<sequence length="1057" mass="115141">MKRSSLTPYTPLVSSSLRKDGLPDIFIDKHFHERAAVSGNRLGKLSRIAQLLSVLFLGIPSSVYAQDGVENIVQDSTWSTDTVLNNKAWVNSNHTLENGSSVSFNTQLSSSVNRNYPKIVGQTEGVIAILANSADKPVNITGTANGDGKLPVVRVTNQGNEYYRIVDMGSEVAANYSIASYGENALIAIRDVNLDLDHVAEGMQVAKGGKITVDNDFIKITADHSDALQHHALNAQDGGEINIRSKSVELTVSGKSTENNDPYTVFSSGIHTTYGGSIKVHADNILSITVDTVNTANDYAQNYGVYALGQYDKAGIIDLSGKDFNLNVSGSTRGSIGLVSAPYGQNASLSAKFENISITASGDGICGTTLNALANTFASGINVQADKLTIDAQNGIVATTRWGENTITTHAKELSVNSVDSAITNWSDLTQNNTASTNIKVAGNDITLFSEGYGVLSDVRNSDRNTSLIDVQGDTRLTIKAPYVAYSFSGGLSGTGEGTINLNTNGIGRTDLNGGIVALHNSDINIGLNTADSVWTGFAQDARTDASLTGAINVVAKNGATWNVRSILAENDRVDSEDPKSYLTSWHSVDASRIDMTYEAGYQAVDIGTLTGRNTTFRLATDIDAVRGEGKGTDQAIVHTGSGNHAIMVESAGDAWKVEQADYLIWHKEKNGATSTRLGVNEEGDTTVVQTGDLSFTLANRNQAVDAGVYQYKLATRDALDGDGTEWYLKRTDKPSSSTDLVTSLPAIAVPGTLWWAQLSDLRKRLGEVRYGAQDGLWARAITWEDESRGLSHNGFHQKVYGLNLGLDHIVRQDEKSMWLIGGNLKTFHAEQDIQTRAGGDGETDSWGLNLYATWADWDGYYADFVLSFDHYDQKMHTTMTDWQRVRGDYNTYGLGASIEIGRMFSSTQDDEGWGAWYSNWFIEPQAQLAYYWVKGKDFTLDNGMQVSQGDGDSLTGRLGVVLGKKYNYGKNRAEVDKRYAQFYLEGGVKQELAGRQHVSVNDVRFSGDMGGTRIYYGAGFDWNLTDQTRLYAQIERENGDRYDRDYYLTAGIKYQY</sequence>
<reference evidence="3" key="1">
    <citation type="journal article" date="2022" name="Front. Microbiol.">
        <title>New perspectives on an old grouping: The genomic and phenotypic variability of Oxalobacter formigenes and the implications for calcium oxalate stone prevention.</title>
        <authorList>
            <person name="Chmiel J.A."/>
            <person name="Carr C."/>
            <person name="Stuivenberg G.A."/>
            <person name="Venema R."/>
            <person name="Chanyi R.M."/>
            <person name="Al K.F."/>
            <person name="Giguere D."/>
            <person name="Say H."/>
            <person name="Akouris P.P."/>
            <person name="Dominguez Romero S.A."/>
            <person name="Kwong A."/>
            <person name="Tai V."/>
            <person name="Koval S.F."/>
            <person name="Razvi H."/>
            <person name="Bjazevic J."/>
            <person name="Burton J.P."/>
        </authorList>
    </citation>
    <scope>NUCLEOTIDE SEQUENCE</scope>
    <source>
        <strain evidence="3">OxK</strain>
    </source>
</reference>
<dbReference type="InterPro" id="IPR006315">
    <property type="entry name" value="OM_autotransptr_brl_dom"/>
</dbReference>
<dbReference type="InterPro" id="IPR003991">
    <property type="entry name" value="Pertactin_virulence_factor"/>
</dbReference>